<evidence type="ECO:0000313" key="2">
    <source>
        <dbReference type="EMBL" id="RWU07610.1"/>
    </source>
</evidence>
<dbReference type="Proteomes" id="UP000284120">
    <property type="component" value="Unassembled WGS sequence"/>
</dbReference>
<sequence length="108" mass="13115">MSWFIVVPKLRVAAMAIYPFILVQKVSYKNEAVLVNHEKIHHRQQLELLVVPFYLLYLLHYLYNLLKYRKHQTAYLNIVFEKEAYAQQQNFTYLSTRSVFSWIKYLRA</sequence>
<evidence type="ECO:0000313" key="3">
    <source>
        <dbReference type="Proteomes" id="UP000284120"/>
    </source>
</evidence>
<evidence type="ECO:0008006" key="4">
    <source>
        <dbReference type="Google" id="ProtNLM"/>
    </source>
</evidence>
<evidence type="ECO:0000256" key="1">
    <source>
        <dbReference type="SAM" id="Phobius"/>
    </source>
</evidence>
<keyword evidence="1" id="KW-1133">Transmembrane helix</keyword>
<dbReference type="EMBL" id="SAYW01000003">
    <property type="protein sequence ID" value="RWU07610.1"/>
    <property type="molecule type" value="Genomic_DNA"/>
</dbReference>
<name>A0A3S3PH13_9SPHI</name>
<keyword evidence="1" id="KW-0472">Membrane</keyword>
<comment type="caution">
    <text evidence="2">The sequence shown here is derived from an EMBL/GenBank/DDBJ whole genome shotgun (WGS) entry which is preliminary data.</text>
</comment>
<keyword evidence="3" id="KW-1185">Reference proteome</keyword>
<organism evidence="2 3">
    <name type="scientific">Pedobacter chitinilyticus</name>
    <dbReference type="NCBI Taxonomy" id="2233776"/>
    <lineage>
        <taxon>Bacteria</taxon>
        <taxon>Pseudomonadati</taxon>
        <taxon>Bacteroidota</taxon>
        <taxon>Sphingobacteriia</taxon>
        <taxon>Sphingobacteriales</taxon>
        <taxon>Sphingobacteriaceae</taxon>
        <taxon>Pedobacter</taxon>
    </lineage>
</organism>
<protein>
    <recommendedName>
        <fullName evidence="4">DUF4157 domain-containing protein</fullName>
    </recommendedName>
</protein>
<accession>A0A3S3PH13</accession>
<dbReference type="OrthoDB" id="1027344at2"/>
<reference evidence="2 3" key="1">
    <citation type="submission" date="2018-06" db="EMBL/GenBank/DDBJ databases">
        <title>Pedobacter endophyticus sp. nov., an endophytic bacterium isolated from a leaf of Triticum aestivum.</title>
        <authorList>
            <person name="Zhang L."/>
        </authorList>
    </citation>
    <scope>NUCLEOTIDE SEQUENCE [LARGE SCALE GENOMIC DNA]</scope>
    <source>
        <strain evidence="2 3">CM134L-2</strain>
    </source>
</reference>
<proteinExistence type="predicted"/>
<dbReference type="RefSeq" id="WP_113647519.1">
    <property type="nucleotide sequence ID" value="NZ_QMHN01000003.1"/>
</dbReference>
<gene>
    <name evidence="2" type="ORF">DPV69_11550</name>
</gene>
<feature type="transmembrane region" description="Helical" evidence="1">
    <location>
        <begin position="12"/>
        <end position="28"/>
    </location>
</feature>
<dbReference type="AlphaFoldDB" id="A0A3S3PH13"/>
<feature type="transmembrane region" description="Helical" evidence="1">
    <location>
        <begin position="48"/>
        <end position="66"/>
    </location>
</feature>
<keyword evidence="1" id="KW-0812">Transmembrane</keyword>